<protein>
    <submittedName>
        <fullName evidence="1">Uncharacterized protein</fullName>
    </submittedName>
</protein>
<name>A0A2D0N9A0_FLAN2</name>
<dbReference type="EMBL" id="PDUD01000023">
    <property type="protein sequence ID" value="PHN05102.1"/>
    <property type="molecule type" value="Genomic_DNA"/>
</dbReference>
<dbReference type="Proteomes" id="UP000223913">
    <property type="component" value="Unassembled WGS sequence"/>
</dbReference>
<keyword evidence="2" id="KW-1185">Reference proteome</keyword>
<proteinExistence type="predicted"/>
<dbReference type="AlphaFoldDB" id="A0A2D0N9A0"/>
<evidence type="ECO:0000313" key="1">
    <source>
        <dbReference type="EMBL" id="PHN05102.1"/>
    </source>
</evidence>
<gene>
    <name evidence="1" type="ORF">CRP01_18955</name>
</gene>
<comment type="caution">
    <text evidence="1">The sequence shown here is derived from an EMBL/GenBank/DDBJ whole genome shotgun (WGS) entry which is preliminary data.</text>
</comment>
<sequence length="386" mass="43056">MPTPAGLEHFPVNWKDGMQINSKDFIALNNFIYDSVRDALSIGLNDFNYGLLPPVDNLEAEDYPKFSISTNSSTESVSIQLKECRGITPGGLRIEITSHTVKALNIKEEQLPSDTIGLKNGLYDIVLTVNPYQEVKNDFEKTREEREEETPRYVGGVSHSGVPRKTILFPAYKLSVIPSHQHIADPNSLVISRLKVEGKTVEVDRGHFVPASTSLNSYYLLSNYYYSKFKSATTDIQSNLITIIQGNHSASINSKSSNSDMENALLFAEKLLQSLQSNHAQIHFFAISQPPMYLAGIYINFVQAALNTLKFINGEEAFVEKYSKQCLTSNKTVYSIAKGILNSNPKQGDLKPFLDSLLEFLELMKCFSKVLADTKFGPSHNPVGRN</sequence>
<organism evidence="1 2">
    <name type="scientific">Flavilitoribacter nigricans (strain ATCC 23147 / DSM 23189 / NBRC 102662 / NCIMB 1420 / SS-2)</name>
    <name type="common">Lewinella nigricans</name>
    <dbReference type="NCBI Taxonomy" id="1122177"/>
    <lineage>
        <taxon>Bacteria</taxon>
        <taxon>Pseudomonadati</taxon>
        <taxon>Bacteroidota</taxon>
        <taxon>Saprospiria</taxon>
        <taxon>Saprospirales</taxon>
        <taxon>Lewinellaceae</taxon>
        <taxon>Flavilitoribacter</taxon>
    </lineage>
</organism>
<evidence type="ECO:0000313" key="2">
    <source>
        <dbReference type="Proteomes" id="UP000223913"/>
    </source>
</evidence>
<dbReference type="OrthoDB" id="1090702at2"/>
<accession>A0A2D0N9A0</accession>
<reference evidence="1 2" key="1">
    <citation type="submission" date="2017-10" db="EMBL/GenBank/DDBJ databases">
        <title>The draft genome sequence of Lewinella nigricans NBRC 102662.</title>
        <authorList>
            <person name="Wang K."/>
        </authorList>
    </citation>
    <scope>NUCLEOTIDE SEQUENCE [LARGE SCALE GENOMIC DNA]</scope>
    <source>
        <strain evidence="1 2">NBRC 102662</strain>
    </source>
</reference>
<dbReference type="RefSeq" id="WP_143473442.1">
    <property type="nucleotide sequence ID" value="NZ_PDUD01000023.1"/>
</dbReference>